<name>A0A2Z2MJI1_9EURY</name>
<proteinExistence type="predicted"/>
<reference evidence="2 3" key="1">
    <citation type="submission" date="2016-04" db="EMBL/GenBank/DDBJ databases">
        <title>Complete genome sequence of Thermococcus siculi type strain RG-20.</title>
        <authorList>
            <person name="Oger P.M."/>
        </authorList>
    </citation>
    <scope>NUCLEOTIDE SEQUENCE [LARGE SCALE GENOMIC DNA]</scope>
    <source>
        <strain evidence="2 3">RG-20</strain>
    </source>
</reference>
<dbReference type="CDD" id="cd07344">
    <property type="entry name" value="M48_yhfN_like"/>
    <property type="match status" value="1"/>
</dbReference>
<organism evidence="2 3">
    <name type="scientific">Thermococcus siculi</name>
    <dbReference type="NCBI Taxonomy" id="72803"/>
    <lineage>
        <taxon>Archaea</taxon>
        <taxon>Methanobacteriati</taxon>
        <taxon>Methanobacteriota</taxon>
        <taxon>Thermococci</taxon>
        <taxon>Thermococcales</taxon>
        <taxon>Thermococcaceae</taxon>
        <taxon>Thermococcus</taxon>
    </lineage>
</organism>
<protein>
    <submittedName>
        <fullName evidence="2">Peptidase</fullName>
    </submittedName>
</protein>
<evidence type="ECO:0000313" key="2">
    <source>
        <dbReference type="EMBL" id="ASJ07928.1"/>
    </source>
</evidence>
<keyword evidence="3" id="KW-1185">Reference proteome</keyword>
<dbReference type="EMBL" id="CP015103">
    <property type="protein sequence ID" value="ASJ07928.1"/>
    <property type="molecule type" value="Genomic_DNA"/>
</dbReference>
<dbReference type="PANTHER" id="PTHR30399">
    <property type="entry name" value="UNCHARACTERIZED PROTEIN YGJP"/>
    <property type="match status" value="1"/>
</dbReference>
<dbReference type="GeneID" id="33316828"/>
<dbReference type="InterPro" id="IPR002725">
    <property type="entry name" value="YgjP-like_metallopeptidase"/>
</dbReference>
<dbReference type="Pfam" id="PF01863">
    <property type="entry name" value="YgjP-like"/>
    <property type="match status" value="1"/>
</dbReference>
<dbReference type="InterPro" id="IPR053136">
    <property type="entry name" value="UTP_pyrophosphatase-like"/>
</dbReference>
<dbReference type="OrthoDB" id="308128at2157"/>
<feature type="domain" description="YgjP-like metallopeptidase" evidence="1">
    <location>
        <begin position="11"/>
        <end position="197"/>
    </location>
</feature>
<sequence length="214" mass="25358">MRVRVRRRPVKYARIEVRPNGEVVVTAPEGFDVETLVEKHRGWLEARLEEIDGLRELAESGFPINGEFYQVIQGRRAKVHERFKTVILSPSREDVLSCLKRFLRKELLPLVDEYGDKMGVKPGKVYIRHQKSRWGSCSPKGNLNFNVRLVSVPPRLREYVVVHELAHIKYMNHSREFWELVGRFYPDYRTARKDLKRWWSIIELNPYWRSLSGV</sequence>
<dbReference type="AlphaFoldDB" id="A0A2Z2MJI1"/>
<accession>A0A2Z2MJI1</accession>
<gene>
    <name evidence="2" type="ORF">A3L11_01280</name>
</gene>
<dbReference type="KEGG" id="tsl:A3L11_01280"/>
<dbReference type="PANTHER" id="PTHR30399:SF1">
    <property type="entry name" value="UTP PYROPHOSPHATASE"/>
    <property type="match status" value="1"/>
</dbReference>
<dbReference type="RefSeq" id="WP_088855171.1">
    <property type="nucleotide sequence ID" value="NZ_CP015103.1"/>
</dbReference>
<dbReference type="Proteomes" id="UP000250125">
    <property type="component" value="Chromosome"/>
</dbReference>
<evidence type="ECO:0000259" key="1">
    <source>
        <dbReference type="Pfam" id="PF01863"/>
    </source>
</evidence>
<evidence type="ECO:0000313" key="3">
    <source>
        <dbReference type="Proteomes" id="UP000250125"/>
    </source>
</evidence>
<dbReference type="Gene3D" id="3.30.2010.10">
    <property type="entry name" value="Metalloproteases ('zincins'), catalytic domain"/>
    <property type="match status" value="1"/>
</dbReference>